<reference evidence="2 3" key="1">
    <citation type="submission" date="2016-11" db="EMBL/GenBank/DDBJ databases">
        <title>Draft Genome Sequences of Nine Cyanobacterial Strains from Diverse Habitats.</title>
        <authorList>
            <person name="Zhu T."/>
            <person name="Hou S."/>
            <person name="Lu X."/>
            <person name="Hess W.R."/>
        </authorList>
    </citation>
    <scope>NUCLEOTIDE SEQUENCE [LARGE SCALE GENOMIC DNA]</scope>
    <source>
        <strain evidence="2 3">IAM M-71</strain>
    </source>
</reference>
<dbReference type="Proteomes" id="UP000185860">
    <property type="component" value="Unassembled WGS sequence"/>
</dbReference>
<protein>
    <recommendedName>
        <fullName evidence="4">DUF928 domain-containing protein</fullName>
    </recommendedName>
</protein>
<evidence type="ECO:0000313" key="2">
    <source>
        <dbReference type="EMBL" id="OKH31058.1"/>
    </source>
</evidence>
<dbReference type="InterPro" id="IPR010328">
    <property type="entry name" value="DUF928"/>
</dbReference>
<dbReference type="EMBL" id="MRCE01000055">
    <property type="protein sequence ID" value="OKH31058.1"/>
    <property type="molecule type" value="Genomic_DNA"/>
</dbReference>
<dbReference type="Pfam" id="PF06051">
    <property type="entry name" value="DUF928"/>
    <property type="match status" value="1"/>
</dbReference>
<organism evidence="2 3">
    <name type="scientific">[Phormidium ambiguum] IAM M-71</name>
    <dbReference type="NCBI Taxonomy" id="454136"/>
    <lineage>
        <taxon>Bacteria</taxon>
        <taxon>Bacillati</taxon>
        <taxon>Cyanobacteriota</taxon>
        <taxon>Cyanophyceae</taxon>
        <taxon>Oscillatoriophycideae</taxon>
        <taxon>Aerosakkonematales</taxon>
        <taxon>Aerosakkonemataceae</taxon>
        <taxon>Floridanema</taxon>
    </lineage>
</organism>
<evidence type="ECO:0000256" key="1">
    <source>
        <dbReference type="SAM" id="MobiDB-lite"/>
    </source>
</evidence>
<evidence type="ECO:0000313" key="3">
    <source>
        <dbReference type="Proteomes" id="UP000185860"/>
    </source>
</evidence>
<accession>A0A1U7I4K3</accession>
<name>A0A1U7I4K3_9CYAN</name>
<comment type="caution">
    <text evidence="2">The sequence shown here is derived from an EMBL/GenBank/DDBJ whole genome shotgun (WGS) entry which is preliminary data.</text>
</comment>
<evidence type="ECO:0008006" key="4">
    <source>
        <dbReference type="Google" id="ProtNLM"/>
    </source>
</evidence>
<dbReference type="AlphaFoldDB" id="A0A1U7I4K3"/>
<dbReference type="OrthoDB" id="536034at2"/>
<dbReference type="RefSeq" id="WP_073597090.1">
    <property type="nucleotide sequence ID" value="NZ_MRCE01000055.1"/>
</dbReference>
<dbReference type="STRING" id="454136.NIES2119_29675"/>
<gene>
    <name evidence="2" type="ORF">NIES2119_29675</name>
</gene>
<proteinExistence type="predicted"/>
<feature type="region of interest" description="Disordered" evidence="1">
    <location>
        <begin position="50"/>
        <end position="69"/>
    </location>
</feature>
<sequence length="253" mass="27651">MSRKLFPLFAVGLCLELIIVPSLINSVNAESNSTNQSQKIQNLVRANVSFDPPGSGKPDDTAGGASRGGECPQEVISVGGCVIPLMPGSKEGLTTSGRPTFFFYIPKNSVKEVFFSLVDENNKNIYQTKISLAGKSGIIQFLLPENAPLLEVGKNYRWAFVMIDEQGLRPDSPAVKGRIRRIETDSALQAQLQNVTPLERAVLYGKNGIWYETLASLAEARKLQPNDTYLVGQWEQLLKSVGLEAIATQPLLQ</sequence>